<dbReference type="Gene3D" id="1.25.40.10">
    <property type="entry name" value="Tetratricopeptide repeat domain"/>
    <property type="match status" value="1"/>
</dbReference>
<dbReference type="SUPFAM" id="SSF48452">
    <property type="entry name" value="TPR-like"/>
    <property type="match status" value="1"/>
</dbReference>
<evidence type="ECO:0000259" key="5">
    <source>
        <dbReference type="Pfam" id="PF05420"/>
    </source>
</evidence>
<dbReference type="GO" id="GO:0019867">
    <property type="term" value="C:outer membrane"/>
    <property type="evidence" value="ECO:0007669"/>
    <property type="project" value="InterPro"/>
</dbReference>
<sequence>MRTMVNRQPQDAERVYASGLYLSGNDQDDLALAQIAALPRSAWTDNIRELEARLQSDRVLRQANQLRDSGNEAQAIALIRLQPASVRYDLTLADWAQQRGDSQTAIANYQRVLRQEADNGDARLGLAEVYLAEGDKPAARAQVMQLKGAETESMNMQRRVALARAGLGDTADAQRIFNQIVPQAKAQPPSMESALVLRDAARFATQSGAPQQALTHYREAMVASGITPAQPQDNDTFTRLTRNDSHDDWLKRGIRSDAADLYRQQDLNVTLEHDFWGSSGTGGYSDLKAHTTMLQVDAPLADGRMFFRTDLVNMDAGSFSTHSDGSYSPSWGTCGEIACTSGSKNQTDSGASVAVGWKNDTWSGDIGTTPMGFNVVDVVGGLSYSSDVGPVGYTVNVHRRPISSSLLSFGGQKDSSSHTGATWGGVRADGGGLSLSYDRGGGSRHLVLAGRRLADR</sequence>
<feature type="domain" description="Cellulose synthase operon C C-terminal" evidence="5">
    <location>
        <begin position="285"/>
        <end position="442"/>
    </location>
</feature>
<evidence type="ECO:0000256" key="1">
    <source>
        <dbReference type="ARBA" id="ARBA00003476"/>
    </source>
</evidence>
<keyword evidence="3" id="KW-0677">Repeat</keyword>
<accession>A0A377U1M4</accession>
<gene>
    <name evidence="6" type="primary">bcsC_2</name>
    <name evidence="6" type="ORF">NCTC9140_07740</name>
</gene>
<evidence type="ECO:0000256" key="3">
    <source>
        <dbReference type="ARBA" id="ARBA00022737"/>
    </source>
</evidence>
<proteinExistence type="predicted"/>
<dbReference type="GO" id="GO:0030244">
    <property type="term" value="P:cellulose biosynthetic process"/>
    <property type="evidence" value="ECO:0007669"/>
    <property type="project" value="InterPro"/>
</dbReference>
<dbReference type="InterPro" id="IPR011990">
    <property type="entry name" value="TPR-like_helical_dom_sf"/>
</dbReference>
<protein>
    <submittedName>
        <fullName evidence="6">Cellulose synthase operon protein C</fullName>
    </submittedName>
</protein>
<comment type="function">
    <text evidence="1">Required for maximal bacterial cellulose synthesis.</text>
</comment>
<dbReference type="Proteomes" id="UP000254938">
    <property type="component" value="Unassembled WGS sequence"/>
</dbReference>
<keyword evidence="4" id="KW-0802">TPR repeat</keyword>
<organism evidence="6 7">
    <name type="scientific">Klebsiella pneumoniae</name>
    <dbReference type="NCBI Taxonomy" id="573"/>
    <lineage>
        <taxon>Bacteria</taxon>
        <taxon>Pseudomonadati</taxon>
        <taxon>Pseudomonadota</taxon>
        <taxon>Gammaproteobacteria</taxon>
        <taxon>Enterobacterales</taxon>
        <taxon>Enterobacteriaceae</taxon>
        <taxon>Klebsiella/Raoultella group</taxon>
        <taxon>Klebsiella</taxon>
        <taxon>Klebsiella pneumoniae complex</taxon>
    </lineage>
</organism>
<name>A0A377U1M4_KLEPN</name>
<dbReference type="AlphaFoldDB" id="A0A377U1M4"/>
<keyword evidence="2" id="KW-0732">Signal</keyword>
<dbReference type="EMBL" id="UGKQ01000007">
    <property type="protein sequence ID" value="STS85895.1"/>
    <property type="molecule type" value="Genomic_DNA"/>
</dbReference>
<evidence type="ECO:0000313" key="6">
    <source>
        <dbReference type="EMBL" id="STS85895.1"/>
    </source>
</evidence>
<dbReference type="Pfam" id="PF05420">
    <property type="entry name" value="BCSC_C"/>
    <property type="match status" value="1"/>
</dbReference>
<evidence type="ECO:0000256" key="4">
    <source>
        <dbReference type="ARBA" id="ARBA00022803"/>
    </source>
</evidence>
<reference evidence="6 7" key="1">
    <citation type="submission" date="2018-06" db="EMBL/GenBank/DDBJ databases">
        <authorList>
            <consortium name="Pathogen Informatics"/>
            <person name="Doyle S."/>
        </authorList>
    </citation>
    <scope>NUCLEOTIDE SEQUENCE [LARGE SCALE GENOMIC DNA]</scope>
    <source>
        <strain evidence="6 7">NCTC9140</strain>
    </source>
</reference>
<dbReference type="InterPro" id="IPR008410">
    <property type="entry name" value="BCSC_C"/>
</dbReference>
<evidence type="ECO:0000313" key="7">
    <source>
        <dbReference type="Proteomes" id="UP000254938"/>
    </source>
</evidence>
<evidence type="ECO:0000256" key="2">
    <source>
        <dbReference type="ARBA" id="ARBA00022729"/>
    </source>
</evidence>
<dbReference type="Pfam" id="PF14559">
    <property type="entry name" value="TPR_19"/>
    <property type="match status" value="1"/>
</dbReference>